<dbReference type="Gene3D" id="3.30.2010.10">
    <property type="entry name" value="Metalloproteases ('zincins'), catalytic domain"/>
    <property type="match status" value="1"/>
</dbReference>
<proteinExistence type="predicted"/>
<keyword evidence="2" id="KW-0378">Hydrolase</keyword>
<accession>A0A2R3QAM3</accession>
<dbReference type="PANTHER" id="PTHR30399">
    <property type="entry name" value="UNCHARACTERIZED PROTEIN YGJP"/>
    <property type="match status" value="1"/>
</dbReference>
<evidence type="ECO:0000313" key="3">
    <source>
        <dbReference type="Proteomes" id="UP000237925"/>
    </source>
</evidence>
<feature type="domain" description="YgjP-like metallopeptidase" evidence="1">
    <location>
        <begin position="80"/>
        <end position="294"/>
    </location>
</feature>
<dbReference type="Pfam" id="PF01863">
    <property type="entry name" value="YgjP-like"/>
    <property type="match status" value="1"/>
</dbReference>
<dbReference type="InterPro" id="IPR053136">
    <property type="entry name" value="UTP_pyrophosphatase-like"/>
</dbReference>
<reference evidence="2 3" key="1">
    <citation type="submission" date="2018-03" db="EMBL/GenBank/DDBJ databases">
        <title>Genome sequencing of Melaminivora sp.</title>
        <authorList>
            <person name="Kim S.-J."/>
            <person name="Heo J."/>
            <person name="Ahn J.-H."/>
            <person name="Kwon S.-W."/>
        </authorList>
    </citation>
    <scope>NUCLEOTIDE SEQUENCE [LARGE SCALE GENOMIC DNA]</scope>
    <source>
        <strain evidence="2 3">SC2-9</strain>
    </source>
</reference>
<name>A0A2R3QAM3_9BURK</name>
<evidence type="ECO:0000313" key="2">
    <source>
        <dbReference type="EMBL" id="AVO48845.1"/>
    </source>
</evidence>
<gene>
    <name evidence="2" type="ORF">C6568_05920</name>
</gene>
<dbReference type="OrthoDB" id="9811177at2"/>
<dbReference type="GO" id="GO:0016787">
    <property type="term" value="F:hydrolase activity"/>
    <property type="evidence" value="ECO:0007669"/>
    <property type="project" value="UniProtKB-KW"/>
</dbReference>
<dbReference type="InterPro" id="IPR002725">
    <property type="entry name" value="YgjP-like_metallopeptidase"/>
</dbReference>
<keyword evidence="3" id="KW-1185">Reference proteome</keyword>
<dbReference type="EMBL" id="CP027667">
    <property type="protein sequence ID" value="AVO48845.1"/>
    <property type="molecule type" value="Genomic_DNA"/>
</dbReference>
<dbReference type="RefSeq" id="WP_106683325.1">
    <property type="nucleotide sequence ID" value="NZ_CP027667.1"/>
</dbReference>
<sequence length="301" mass="33574">MAEQLLLPLGGDDAADFEEKTASAGVDQAQGAIKNGVQANPPEPLEQVLAPAVLRHAQANQHIRLGDVSVAYLLHRARRRSIGFRVDGEGLTVRAPMACSMAAIEAALRAKADWIVRKLAEQGAYQRRLESTRIAWGDGAVLPYLGQPLTVQLQPQHRTALHATQPLATDSGAVLPLALAQGATPAQVRDTVHAWLLRRARAHFTQRLDHFAPRLDVRWTRLALSSAQSRWGSARADGSIRLNWRLMHFSPEVIDYVVAHELSHLRVMDHSPRFWRVVESVVPDWSQLRRHLREQPTPPWE</sequence>
<dbReference type="AlphaFoldDB" id="A0A2R3QAM3"/>
<dbReference type="Proteomes" id="UP000237925">
    <property type="component" value="Chromosome"/>
</dbReference>
<dbReference type="CDD" id="cd07344">
    <property type="entry name" value="M48_yhfN_like"/>
    <property type="match status" value="1"/>
</dbReference>
<dbReference type="PANTHER" id="PTHR30399:SF1">
    <property type="entry name" value="UTP PYROPHOSPHATASE"/>
    <property type="match status" value="1"/>
</dbReference>
<dbReference type="KEGG" id="mela:C6568_05920"/>
<evidence type="ECO:0000259" key="1">
    <source>
        <dbReference type="Pfam" id="PF01863"/>
    </source>
</evidence>
<protein>
    <submittedName>
        <fullName evidence="2">Metal-dependent hydrolase</fullName>
    </submittedName>
</protein>
<organism evidence="2 3">
    <name type="scientific">Melaminivora suipulveris</name>
    <dbReference type="NCBI Taxonomy" id="2109913"/>
    <lineage>
        <taxon>Bacteria</taxon>
        <taxon>Pseudomonadati</taxon>
        <taxon>Pseudomonadota</taxon>
        <taxon>Betaproteobacteria</taxon>
        <taxon>Burkholderiales</taxon>
        <taxon>Comamonadaceae</taxon>
        <taxon>Melaminivora</taxon>
    </lineage>
</organism>